<dbReference type="Ensembl" id="ENSCCRT00010047663.1">
    <property type="protein sequence ID" value="ENSCCRP00010043463.1"/>
    <property type="gene ID" value="ENSCCRG00010018468.1"/>
</dbReference>
<feature type="chain" id="PRO_5034733887" description="Chemokine interleukin-8-like domain-containing protein" evidence="5">
    <location>
        <begin position="18"/>
        <end position="107"/>
    </location>
</feature>
<feature type="domain" description="Chemokine interleukin-8-like" evidence="6">
    <location>
        <begin position="33"/>
        <end position="97"/>
    </location>
</feature>
<dbReference type="GO" id="GO:0008009">
    <property type="term" value="F:chemokine activity"/>
    <property type="evidence" value="ECO:0007669"/>
    <property type="project" value="InterPro"/>
</dbReference>
<accession>A0A8C1K7W7</accession>
<reference evidence="7" key="2">
    <citation type="submission" date="2025-09" db="UniProtKB">
        <authorList>
            <consortium name="Ensembl"/>
        </authorList>
    </citation>
    <scope>IDENTIFICATION</scope>
</reference>
<dbReference type="PANTHER" id="PTHR12015:SF183">
    <property type="entry name" value="C-C MOTIF CHEMOKINE 3"/>
    <property type="match status" value="1"/>
</dbReference>
<evidence type="ECO:0000256" key="4">
    <source>
        <dbReference type="ARBA" id="ARBA00022729"/>
    </source>
</evidence>
<dbReference type="Pfam" id="PF00048">
    <property type="entry name" value="IL8"/>
    <property type="match status" value="1"/>
</dbReference>
<dbReference type="SUPFAM" id="SSF54117">
    <property type="entry name" value="Interleukin 8-like chemokines"/>
    <property type="match status" value="1"/>
</dbReference>
<keyword evidence="8" id="KW-1185">Reference proteome</keyword>
<evidence type="ECO:0000256" key="3">
    <source>
        <dbReference type="ARBA" id="ARBA00022525"/>
    </source>
</evidence>
<evidence type="ECO:0000259" key="6">
    <source>
        <dbReference type="SMART" id="SM00199"/>
    </source>
</evidence>
<dbReference type="OMA" id="YKWVQRA"/>
<evidence type="ECO:0000313" key="8">
    <source>
        <dbReference type="Proteomes" id="UP000694427"/>
    </source>
</evidence>
<dbReference type="SMART" id="SM00199">
    <property type="entry name" value="SCY"/>
    <property type="match status" value="1"/>
</dbReference>
<keyword evidence="3" id="KW-0964">Secreted</keyword>
<dbReference type="Gene3D" id="2.40.50.40">
    <property type="match status" value="1"/>
</dbReference>
<name>A0A8C1K7W7_CYPCA</name>
<evidence type="ECO:0000256" key="2">
    <source>
        <dbReference type="ARBA" id="ARBA00022514"/>
    </source>
</evidence>
<dbReference type="AlphaFoldDB" id="A0A8C1K7W7"/>
<reference evidence="7" key="1">
    <citation type="submission" date="2025-08" db="UniProtKB">
        <authorList>
            <consortium name="Ensembl"/>
        </authorList>
    </citation>
    <scope>IDENTIFICATION</scope>
</reference>
<dbReference type="CDD" id="cd00272">
    <property type="entry name" value="Chemokine_CC"/>
    <property type="match status" value="1"/>
</dbReference>
<comment type="subcellular location">
    <subcellularLocation>
        <location evidence="1">Secreted</location>
    </subcellularLocation>
</comment>
<keyword evidence="2" id="KW-0202">Cytokine</keyword>
<dbReference type="GO" id="GO:0005615">
    <property type="term" value="C:extracellular space"/>
    <property type="evidence" value="ECO:0007669"/>
    <property type="project" value="UniProtKB-KW"/>
</dbReference>
<protein>
    <recommendedName>
        <fullName evidence="6">Chemokine interleukin-8-like domain-containing protein</fullName>
    </recommendedName>
</protein>
<evidence type="ECO:0000256" key="5">
    <source>
        <dbReference type="SAM" id="SignalP"/>
    </source>
</evidence>
<dbReference type="InterPro" id="IPR036048">
    <property type="entry name" value="Interleukin_8-like_sf"/>
</dbReference>
<keyword evidence="4 5" id="KW-0732">Signal</keyword>
<dbReference type="PANTHER" id="PTHR12015">
    <property type="entry name" value="SMALL INDUCIBLE CYTOKINE A"/>
    <property type="match status" value="1"/>
</dbReference>
<dbReference type="Proteomes" id="UP000694427">
    <property type="component" value="Unplaced"/>
</dbReference>
<sequence>MKTFMKTSLLFLTLCCALQVNTLVGPAGIESANSNCCFDVKNIKIPLQRLEYYYRTSDICPLRHIVFVTAPEDPRTPKKQFCMDPDYKWVQRAIKYLDKKHARNSKK</sequence>
<organism evidence="7 8">
    <name type="scientific">Cyprinus carpio</name>
    <name type="common">Common carp</name>
    <dbReference type="NCBI Taxonomy" id="7962"/>
    <lineage>
        <taxon>Eukaryota</taxon>
        <taxon>Metazoa</taxon>
        <taxon>Chordata</taxon>
        <taxon>Craniata</taxon>
        <taxon>Vertebrata</taxon>
        <taxon>Euteleostomi</taxon>
        <taxon>Actinopterygii</taxon>
        <taxon>Neopterygii</taxon>
        <taxon>Teleostei</taxon>
        <taxon>Ostariophysi</taxon>
        <taxon>Cypriniformes</taxon>
        <taxon>Cyprinidae</taxon>
        <taxon>Cyprininae</taxon>
        <taxon>Cyprinus</taxon>
    </lineage>
</organism>
<dbReference type="InterPro" id="IPR039809">
    <property type="entry name" value="Chemokine_b/g/d"/>
</dbReference>
<evidence type="ECO:0000313" key="7">
    <source>
        <dbReference type="Ensembl" id="ENSCCRP00010043463.1"/>
    </source>
</evidence>
<evidence type="ECO:0000256" key="1">
    <source>
        <dbReference type="ARBA" id="ARBA00004613"/>
    </source>
</evidence>
<feature type="signal peptide" evidence="5">
    <location>
        <begin position="1"/>
        <end position="17"/>
    </location>
</feature>
<dbReference type="GO" id="GO:0006955">
    <property type="term" value="P:immune response"/>
    <property type="evidence" value="ECO:0007669"/>
    <property type="project" value="InterPro"/>
</dbReference>
<proteinExistence type="predicted"/>
<dbReference type="InterPro" id="IPR001811">
    <property type="entry name" value="Chemokine_IL8-like_dom"/>
</dbReference>